<dbReference type="RefSeq" id="WP_189028766.1">
    <property type="nucleotide sequence ID" value="NZ_BMKR01000022.1"/>
</dbReference>
<gene>
    <name evidence="1" type="ORF">GCM10010912_44260</name>
</gene>
<proteinExistence type="predicted"/>
<reference evidence="1" key="2">
    <citation type="submission" date="2020-09" db="EMBL/GenBank/DDBJ databases">
        <authorList>
            <person name="Sun Q."/>
            <person name="Zhou Y."/>
        </authorList>
    </citation>
    <scope>NUCLEOTIDE SEQUENCE</scope>
    <source>
        <strain evidence="1">CGMCC 1.16134</strain>
    </source>
</reference>
<dbReference type="AlphaFoldDB" id="A0A917CQI4"/>
<name>A0A917CQI4_9BACL</name>
<comment type="caution">
    <text evidence="1">The sequence shown here is derived from an EMBL/GenBank/DDBJ whole genome shotgun (WGS) entry which is preliminary data.</text>
</comment>
<reference evidence="1" key="1">
    <citation type="journal article" date="2014" name="Int. J. Syst. Evol. Microbiol.">
        <title>Complete genome sequence of Corynebacterium casei LMG S-19264T (=DSM 44701T), isolated from a smear-ripened cheese.</title>
        <authorList>
            <consortium name="US DOE Joint Genome Institute (JGI-PGF)"/>
            <person name="Walter F."/>
            <person name="Albersmeier A."/>
            <person name="Kalinowski J."/>
            <person name="Ruckert C."/>
        </authorList>
    </citation>
    <scope>NUCLEOTIDE SEQUENCE</scope>
    <source>
        <strain evidence="1">CGMCC 1.16134</strain>
    </source>
</reference>
<evidence type="ECO:0000313" key="2">
    <source>
        <dbReference type="Proteomes" id="UP000637643"/>
    </source>
</evidence>
<dbReference type="EMBL" id="BMKR01000022">
    <property type="protein sequence ID" value="GGF94471.1"/>
    <property type="molecule type" value="Genomic_DNA"/>
</dbReference>
<organism evidence="1 2">
    <name type="scientific">Paenibacillus albidus</name>
    <dbReference type="NCBI Taxonomy" id="2041023"/>
    <lineage>
        <taxon>Bacteria</taxon>
        <taxon>Bacillati</taxon>
        <taxon>Bacillota</taxon>
        <taxon>Bacilli</taxon>
        <taxon>Bacillales</taxon>
        <taxon>Paenibacillaceae</taxon>
        <taxon>Paenibacillus</taxon>
    </lineage>
</organism>
<dbReference type="Proteomes" id="UP000637643">
    <property type="component" value="Unassembled WGS sequence"/>
</dbReference>
<keyword evidence="2" id="KW-1185">Reference proteome</keyword>
<accession>A0A917CQI4</accession>
<sequence>MRQSRKAWIWSSNGVLTAGSPAEVNVQARAGEDPAALNVLKGRSRDLLPRT</sequence>
<protein>
    <submittedName>
        <fullName evidence="1">Uncharacterized protein</fullName>
    </submittedName>
</protein>
<evidence type="ECO:0000313" key="1">
    <source>
        <dbReference type="EMBL" id="GGF94471.1"/>
    </source>
</evidence>